<dbReference type="InterPro" id="IPR036378">
    <property type="entry name" value="FAS1_dom_sf"/>
</dbReference>
<dbReference type="AlphaFoldDB" id="A0A7I8VBL2"/>
<dbReference type="OrthoDB" id="286301at2759"/>
<dbReference type="GO" id="GO:0005615">
    <property type="term" value="C:extracellular space"/>
    <property type="evidence" value="ECO:0007669"/>
    <property type="project" value="TreeGrafter"/>
</dbReference>
<proteinExistence type="predicted"/>
<dbReference type="SMART" id="SM00554">
    <property type="entry name" value="FAS1"/>
    <property type="match status" value="2"/>
</dbReference>
<gene>
    <name evidence="3" type="ORF">DGYR_LOCUS2125</name>
</gene>
<feature type="domain" description="FAS1" evidence="2">
    <location>
        <begin position="258"/>
        <end position="384"/>
    </location>
</feature>
<feature type="domain" description="FAS1" evidence="2">
    <location>
        <begin position="389"/>
        <end position="523"/>
    </location>
</feature>
<dbReference type="PANTHER" id="PTHR10900">
    <property type="entry name" value="PERIOSTIN-RELATED"/>
    <property type="match status" value="1"/>
</dbReference>
<dbReference type="InterPro" id="IPR050904">
    <property type="entry name" value="Adhesion/Biosynth-related"/>
</dbReference>
<accession>A0A7I8VBL2</accession>
<dbReference type="InterPro" id="IPR000782">
    <property type="entry name" value="FAS1_domain"/>
</dbReference>
<sequence length="596" mass="69124">MRTKLVILFCLFTVFEAQADKGNLFKRSWKSKLKSRLGAYQDKIFSYVDDYAFKFGLFGRSKWWTGEKREQKVITEIITYECCYGFSRKVSSVGCPIEEVLKDPLTILRSLKLDMLSAALSEFKILKAKQNYTIFAASNNQIIGLERKVKDDILKEMRENKYDFVTINRADPSSYLIDRENMAMERAFFNQIVKGFVKLRNSNNNFVFQNIDPTSSVRINIFNYPKRISTANCVPIVSEIIHSKNAIIYRVKDTLPIVDKTLLDIIQRPEYSEFLNALKKSNINLLESLDDMKKRFTIFLPTNEAFKRLKKNQCLKNILLSHILPDILCSTVLANEMTVLTLLEKQTIKITLQNDTITINDQSRIIKRDIMARNGVIHVIDQALTLESAKSAYQIVEKHNRAAEFALLIKAGENLKNFFRELDDYTILVPQASSLKEMKKKINDIEEFVKYHTIQGLYPLKNKQTNKIETYAGKSIVYKKNRRKSIFDWISRSHKSSQFQCSRLLTYPILGCKSSIVFISEPLHIPSGNFMNVLRAEERFKAFYNLLVKTALSQEVKRLNYSVTILAPITELPDVVSSYDEKELKEFLKRHILTRI</sequence>
<evidence type="ECO:0000259" key="2">
    <source>
        <dbReference type="PROSITE" id="PS50213"/>
    </source>
</evidence>
<evidence type="ECO:0000313" key="3">
    <source>
        <dbReference type="EMBL" id="CAD5113077.1"/>
    </source>
</evidence>
<name>A0A7I8VBL2_9ANNE</name>
<evidence type="ECO:0000256" key="1">
    <source>
        <dbReference type="SAM" id="SignalP"/>
    </source>
</evidence>
<feature type="signal peptide" evidence="1">
    <location>
        <begin position="1"/>
        <end position="19"/>
    </location>
</feature>
<dbReference type="PANTHER" id="PTHR10900:SF114">
    <property type="entry name" value="FAS1 DOMAIN-CONTAINING PROTEIN"/>
    <property type="match status" value="1"/>
</dbReference>
<dbReference type="GO" id="GO:0050839">
    <property type="term" value="F:cell adhesion molecule binding"/>
    <property type="evidence" value="ECO:0007669"/>
    <property type="project" value="TreeGrafter"/>
</dbReference>
<keyword evidence="1" id="KW-0732">Signal</keyword>
<reference evidence="3 4" key="1">
    <citation type="submission" date="2020-08" db="EMBL/GenBank/DDBJ databases">
        <authorList>
            <person name="Hejnol A."/>
        </authorList>
    </citation>
    <scope>NUCLEOTIDE SEQUENCE [LARGE SCALE GENOMIC DNA]</scope>
</reference>
<comment type="caution">
    <text evidence="3">The sequence shown here is derived from an EMBL/GenBank/DDBJ whole genome shotgun (WGS) entry which is preliminary data.</text>
</comment>
<dbReference type="GO" id="GO:0031012">
    <property type="term" value="C:extracellular matrix"/>
    <property type="evidence" value="ECO:0007669"/>
    <property type="project" value="TreeGrafter"/>
</dbReference>
<dbReference type="Gene3D" id="2.30.180.10">
    <property type="entry name" value="FAS1 domain"/>
    <property type="match status" value="2"/>
</dbReference>
<dbReference type="GO" id="GO:0007155">
    <property type="term" value="P:cell adhesion"/>
    <property type="evidence" value="ECO:0007669"/>
    <property type="project" value="TreeGrafter"/>
</dbReference>
<dbReference type="EMBL" id="CAJFCJ010000003">
    <property type="protein sequence ID" value="CAD5113077.1"/>
    <property type="molecule type" value="Genomic_DNA"/>
</dbReference>
<dbReference type="SUPFAM" id="SSF82153">
    <property type="entry name" value="FAS1 domain"/>
    <property type="match status" value="3"/>
</dbReference>
<dbReference type="Pfam" id="PF02469">
    <property type="entry name" value="Fasciclin"/>
    <property type="match status" value="1"/>
</dbReference>
<feature type="domain" description="FAS1" evidence="2">
    <location>
        <begin position="527"/>
        <end position="596"/>
    </location>
</feature>
<organism evidence="3 4">
    <name type="scientific">Dimorphilus gyrociliatus</name>
    <dbReference type="NCBI Taxonomy" id="2664684"/>
    <lineage>
        <taxon>Eukaryota</taxon>
        <taxon>Metazoa</taxon>
        <taxon>Spiralia</taxon>
        <taxon>Lophotrochozoa</taxon>
        <taxon>Annelida</taxon>
        <taxon>Polychaeta</taxon>
        <taxon>Polychaeta incertae sedis</taxon>
        <taxon>Dinophilidae</taxon>
        <taxon>Dimorphilus</taxon>
    </lineage>
</organism>
<dbReference type="GO" id="GO:0030198">
    <property type="term" value="P:extracellular matrix organization"/>
    <property type="evidence" value="ECO:0007669"/>
    <property type="project" value="TreeGrafter"/>
</dbReference>
<dbReference type="PROSITE" id="PS50213">
    <property type="entry name" value="FAS1"/>
    <property type="match status" value="3"/>
</dbReference>
<keyword evidence="4" id="KW-1185">Reference proteome</keyword>
<protein>
    <submittedName>
        <fullName evidence="3">DgyrCDS2269</fullName>
    </submittedName>
</protein>
<dbReference type="Proteomes" id="UP000549394">
    <property type="component" value="Unassembled WGS sequence"/>
</dbReference>
<feature type="chain" id="PRO_5029710028" evidence="1">
    <location>
        <begin position="20"/>
        <end position="596"/>
    </location>
</feature>
<evidence type="ECO:0000313" key="4">
    <source>
        <dbReference type="Proteomes" id="UP000549394"/>
    </source>
</evidence>